<name>A0A1I5FSH0_9FIRM</name>
<feature type="transmembrane region" description="Helical" evidence="1">
    <location>
        <begin position="7"/>
        <end position="27"/>
    </location>
</feature>
<dbReference type="EMBL" id="FOWD01000015">
    <property type="protein sequence ID" value="SFO26533.1"/>
    <property type="molecule type" value="Genomic_DNA"/>
</dbReference>
<evidence type="ECO:0000313" key="3">
    <source>
        <dbReference type="Proteomes" id="UP000198806"/>
    </source>
</evidence>
<keyword evidence="3" id="KW-1185">Reference proteome</keyword>
<feature type="transmembrane region" description="Helical" evidence="1">
    <location>
        <begin position="60"/>
        <end position="82"/>
    </location>
</feature>
<dbReference type="STRING" id="1527.SAMN04489757_11590"/>
<feature type="transmembrane region" description="Helical" evidence="1">
    <location>
        <begin position="142"/>
        <end position="160"/>
    </location>
</feature>
<dbReference type="Proteomes" id="UP000198806">
    <property type="component" value="Unassembled WGS sequence"/>
</dbReference>
<keyword evidence="1" id="KW-0472">Membrane</keyword>
<evidence type="ECO:0000256" key="1">
    <source>
        <dbReference type="SAM" id="Phobius"/>
    </source>
</evidence>
<organism evidence="2 3">
    <name type="scientific">Anaerocolumna aminovalerica</name>
    <dbReference type="NCBI Taxonomy" id="1527"/>
    <lineage>
        <taxon>Bacteria</taxon>
        <taxon>Bacillati</taxon>
        <taxon>Bacillota</taxon>
        <taxon>Clostridia</taxon>
        <taxon>Lachnospirales</taxon>
        <taxon>Lachnospiraceae</taxon>
        <taxon>Anaerocolumna</taxon>
    </lineage>
</organism>
<keyword evidence="1" id="KW-1133">Transmembrane helix</keyword>
<sequence length="200" mass="22378">MNKKIGIISSIVNLCAVVGFALCMLLGSNFGSYFICMFIAFSFVPMICTLVVYSEPENKAAGYTAMIFAGIYAVLILLVYFAQVTVINLESLNEQALKILDFQKFGLFFNYDLLGYGLMALSTFFAGLTIESETKADKWLKALLLIHGVFFISCLIMPMLGLFTEDMQGADWIGVAVLEFWCIYFIPIDILMILHLKKKS</sequence>
<dbReference type="RefSeq" id="WP_170847955.1">
    <property type="nucleotide sequence ID" value="NZ_BAABFM010000024.1"/>
</dbReference>
<keyword evidence="1" id="KW-0812">Transmembrane</keyword>
<evidence type="ECO:0000313" key="2">
    <source>
        <dbReference type="EMBL" id="SFO26533.1"/>
    </source>
</evidence>
<accession>A0A1I5FSH0</accession>
<gene>
    <name evidence="2" type="ORF">SAMN04489757_11590</name>
</gene>
<feature type="transmembrane region" description="Helical" evidence="1">
    <location>
        <begin position="33"/>
        <end position="53"/>
    </location>
</feature>
<feature type="transmembrane region" description="Helical" evidence="1">
    <location>
        <begin position="113"/>
        <end position="130"/>
    </location>
</feature>
<dbReference type="AlphaFoldDB" id="A0A1I5FSH0"/>
<protein>
    <submittedName>
        <fullName evidence="2">Uncharacterized protein</fullName>
    </submittedName>
</protein>
<proteinExistence type="predicted"/>
<feature type="transmembrane region" description="Helical" evidence="1">
    <location>
        <begin position="172"/>
        <end position="194"/>
    </location>
</feature>
<reference evidence="2 3" key="1">
    <citation type="submission" date="2016-10" db="EMBL/GenBank/DDBJ databases">
        <authorList>
            <person name="de Groot N.N."/>
        </authorList>
    </citation>
    <scope>NUCLEOTIDE SEQUENCE [LARGE SCALE GENOMIC DNA]</scope>
    <source>
        <strain evidence="2 3">DSM 1283</strain>
    </source>
</reference>